<sequence>MPTTGNTTPDHPDHTTAPPTDENHDQADHDATLEAETTRVKEENDSNQADKPEADLSEDHRWEKFAAGETLRPEAPPHPIMRVLKRIRVGLTHEWTLAAAASAVLAVAMTWPLATEATRVIPHDLGDPLLLTAMLAWLGHVGQQALGGTYLNLWDSGAFWPATDSHLFTDTLLGYAPAALAITDYSSALLVYNLLYMGTFALAFFGCYVLLRQLGARVAGSVIGAAAFAYAPWKLAQAGHLQVLSVGGIALALAMLARGHGWSLREGFKPERVKPGWILGGWLVALWQVSIGMGMGIPFLYLLLAIAVVAGLFILGKRLRLGWWAVAANGLGGMVFSLGTLWMGDQHLAVARAYPESSRGLDYIEQFSPTWTSFIIAPEESRLWGEAHASAREGLTWAPEQTLLVGFTVLALAIAGLVWSCWTPRQRLFLALGLLVTLSLAMGPNFLDNGAWAYGLLYEYLPGFEAIRTPGRLVLYMSLILAVLAAGTITNLADRADALAHENRFDKRLRVRAPRRLHLLFLLPLPLILAEGLTAAENYEPPRAPVAFSELEGPVMVLPSDGRDTVVQFWGIDGFGDLVNGVAAFTPEAQARMRADSYDFPQPDSIAALREAGVKTVVVVVDWVPHSDWDPMFLDEDPWDVEVERTDGVIIYHL</sequence>
<feature type="region of interest" description="Disordered" evidence="1">
    <location>
        <begin position="1"/>
        <end position="59"/>
    </location>
</feature>
<dbReference type="KEGG" id="nav:JQS30_16415"/>
<reference evidence="3" key="1">
    <citation type="submission" date="2021-02" db="EMBL/GenBank/DDBJ databases">
        <title>Natronoglycomyces albus gen. nov., sp. nov, a haloalkaliphilic actinobacterium from a soda solonchak soil.</title>
        <authorList>
            <person name="Sorokin D.Y."/>
            <person name="Khijniak T.V."/>
            <person name="Zakharycheva A.P."/>
            <person name="Boueva O.V."/>
            <person name="Ariskina E.V."/>
            <person name="Hahnke R.L."/>
            <person name="Bunk B."/>
            <person name="Sproer C."/>
            <person name="Schumann P."/>
            <person name="Evtushenko L.I."/>
            <person name="Kublanov I.V."/>
        </authorList>
    </citation>
    <scope>NUCLEOTIDE SEQUENCE</scope>
    <source>
        <strain evidence="3">DSM 106290</strain>
    </source>
</reference>
<gene>
    <name evidence="3" type="ORF">JQS30_16415</name>
</gene>
<feature type="transmembrane region" description="Helical" evidence="2">
    <location>
        <begin position="323"/>
        <end position="344"/>
    </location>
</feature>
<name>A0A895XJW4_9ACTN</name>
<feature type="transmembrane region" description="Helical" evidence="2">
    <location>
        <begin position="277"/>
        <end position="293"/>
    </location>
</feature>
<organism evidence="3 4">
    <name type="scientific">Natronoglycomyces albus</name>
    <dbReference type="NCBI Taxonomy" id="2811108"/>
    <lineage>
        <taxon>Bacteria</taxon>
        <taxon>Bacillati</taxon>
        <taxon>Actinomycetota</taxon>
        <taxon>Actinomycetes</taxon>
        <taxon>Glycomycetales</taxon>
        <taxon>Glycomycetaceae</taxon>
        <taxon>Natronoglycomyces</taxon>
    </lineage>
</organism>
<feature type="transmembrane region" description="Helical" evidence="2">
    <location>
        <begin position="95"/>
        <end position="114"/>
    </location>
</feature>
<feature type="transmembrane region" description="Helical" evidence="2">
    <location>
        <begin position="299"/>
        <end position="316"/>
    </location>
</feature>
<keyword evidence="2" id="KW-0472">Membrane</keyword>
<keyword evidence="2" id="KW-1133">Transmembrane helix</keyword>
<feature type="compositionally biased region" description="Low complexity" evidence="1">
    <location>
        <begin position="1"/>
        <end position="20"/>
    </location>
</feature>
<feature type="transmembrane region" description="Helical" evidence="2">
    <location>
        <begin position="429"/>
        <end position="447"/>
    </location>
</feature>
<keyword evidence="2" id="KW-0812">Transmembrane</keyword>
<proteinExistence type="predicted"/>
<feature type="transmembrane region" description="Helical" evidence="2">
    <location>
        <begin position="239"/>
        <end position="257"/>
    </location>
</feature>
<dbReference type="EMBL" id="CP070496">
    <property type="protein sequence ID" value="QSB05307.1"/>
    <property type="molecule type" value="Genomic_DNA"/>
</dbReference>
<dbReference type="RefSeq" id="WP_213171315.1">
    <property type="nucleotide sequence ID" value="NZ_CP070496.1"/>
</dbReference>
<feature type="transmembrane region" description="Helical" evidence="2">
    <location>
        <begin position="473"/>
        <end position="496"/>
    </location>
</feature>
<feature type="transmembrane region" description="Helical" evidence="2">
    <location>
        <begin position="218"/>
        <end position="233"/>
    </location>
</feature>
<accession>A0A895XJW4</accession>
<feature type="transmembrane region" description="Helical" evidence="2">
    <location>
        <begin position="190"/>
        <end position="211"/>
    </location>
</feature>
<keyword evidence="4" id="KW-1185">Reference proteome</keyword>
<dbReference type="AlphaFoldDB" id="A0A895XJW4"/>
<dbReference type="Proteomes" id="UP000662939">
    <property type="component" value="Chromosome"/>
</dbReference>
<evidence type="ECO:0000313" key="4">
    <source>
        <dbReference type="Proteomes" id="UP000662939"/>
    </source>
</evidence>
<evidence type="ECO:0000313" key="3">
    <source>
        <dbReference type="EMBL" id="QSB05307.1"/>
    </source>
</evidence>
<feature type="transmembrane region" description="Helical" evidence="2">
    <location>
        <begin position="517"/>
        <end position="536"/>
    </location>
</feature>
<evidence type="ECO:0000256" key="1">
    <source>
        <dbReference type="SAM" id="MobiDB-lite"/>
    </source>
</evidence>
<protein>
    <submittedName>
        <fullName evidence="3">Uncharacterized protein</fullName>
    </submittedName>
</protein>
<evidence type="ECO:0000256" key="2">
    <source>
        <dbReference type="SAM" id="Phobius"/>
    </source>
</evidence>
<feature type="transmembrane region" description="Helical" evidence="2">
    <location>
        <begin position="403"/>
        <end position="422"/>
    </location>
</feature>
<feature type="compositionally biased region" description="Basic and acidic residues" evidence="1">
    <location>
        <begin position="21"/>
        <end position="59"/>
    </location>
</feature>